<gene>
    <name evidence="1" type="ORF">PVAP13_3KG397100</name>
</gene>
<dbReference type="AlphaFoldDB" id="A0A8T0V6U4"/>
<comment type="caution">
    <text evidence="1">The sequence shown here is derived from an EMBL/GenBank/DDBJ whole genome shotgun (WGS) entry which is preliminary data.</text>
</comment>
<proteinExistence type="predicted"/>
<dbReference type="Proteomes" id="UP000823388">
    <property type="component" value="Chromosome 3K"/>
</dbReference>
<evidence type="ECO:0000313" key="2">
    <source>
        <dbReference type="Proteomes" id="UP000823388"/>
    </source>
</evidence>
<reference evidence="1" key="1">
    <citation type="submission" date="2020-05" db="EMBL/GenBank/DDBJ databases">
        <title>WGS assembly of Panicum virgatum.</title>
        <authorList>
            <person name="Lovell J.T."/>
            <person name="Jenkins J."/>
            <person name="Shu S."/>
            <person name="Juenger T.E."/>
            <person name="Schmutz J."/>
        </authorList>
    </citation>
    <scope>NUCLEOTIDE SEQUENCE</scope>
    <source>
        <strain evidence="1">AP13</strain>
    </source>
</reference>
<protein>
    <submittedName>
        <fullName evidence="1">Uncharacterized protein</fullName>
    </submittedName>
</protein>
<sequence length="108" mass="12409">MLLMIVPNNKDYNKEGQGILLLSLTSRNVEIYGMHSAVFPFIEILDLTLELMDFISFLEMNLIFMKMVDFVSLRFFIEVRLMKMESIDAEEFGPIGASGCLTSMWSLL</sequence>
<dbReference type="EMBL" id="CM029041">
    <property type="protein sequence ID" value="KAG2629216.1"/>
    <property type="molecule type" value="Genomic_DNA"/>
</dbReference>
<keyword evidence="2" id="KW-1185">Reference proteome</keyword>
<name>A0A8T0V6U4_PANVG</name>
<organism evidence="1 2">
    <name type="scientific">Panicum virgatum</name>
    <name type="common">Blackwell switchgrass</name>
    <dbReference type="NCBI Taxonomy" id="38727"/>
    <lineage>
        <taxon>Eukaryota</taxon>
        <taxon>Viridiplantae</taxon>
        <taxon>Streptophyta</taxon>
        <taxon>Embryophyta</taxon>
        <taxon>Tracheophyta</taxon>
        <taxon>Spermatophyta</taxon>
        <taxon>Magnoliopsida</taxon>
        <taxon>Liliopsida</taxon>
        <taxon>Poales</taxon>
        <taxon>Poaceae</taxon>
        <taxon>PACMAD clade</taxon>
        <taxon>Panicoideae</taxon>
        <taxon>Panicodae</taxon>
        <taxon>Paniceae</taxon>
        <taxon>Panicinae</taxon>
        <taxon>Panicum</taxon>
        <taxon>Panicum sect. Hiantes</taxon>
    </lineage>
</organism>
<evidence type="ECO:0000313" key="1">
    <source>
        <dbReference type="EMBL" id="KAG2629216.1"/>
    </source>
</evidence>
<accession>A0A8T0V6U4</accession>